<evidence type="ECO:0000256" key="3">
    <source>
        <dbReference type="ARBA" id="ARBA00023163"/>
    </source>
</evidence>
<dbReference type="CDD" id="cd01392">
    <property type="entry name" value="HTH_LacI"/>
    <property type="match status" value="1"/>
</dbReference>
<gene>
    <name evidence="5" type="ORF">H7B67_11420</name>
</gene>
<dbReference type="AlphaFoldDB" id="A0A841SY03"/>
<keyword evidence="2 5" id="KW-0238">DNA-binding</keyword>
<dbReference type="SUPFAM" id="SSF53822">
    <property type="entry name" value="Periplasmic binding protein-like I"/>
    <property type="match status" value="1"/>
</dbReference>
<dbReference type="PANTHER" id="PTHR30146">
    <property type="entry name" value="LACI-RELATED TRANSCRIPTIONAL REPRESSOR"/>
    <property type="match status" value="1"/>
</dbReference>
<keyword evidence="3" id="KW-0804">Transcription</keyword>
<protein>
    <submittedName>
        <fullName evidence="5">LacI family DNA-binding transcriptional regulator</fullName>
    </submittedName>
</protein>
<dbReference type="CDD" id="cd06294">
    <property type="entry name" value="PBP1_MalR-like"/>
    <property type="match status" value="1"/>
</dbReference>
<evidence type="ECO:0000256" key="1">
    <source>
        <dbReference type="ARBA" id="ARBA00023015"/>
    </source>
</evidence>
<dbReference type="Pfam" id="PF13377">
    <property type="entry name" value="Peripla_BP_3"/>
    <property type="match status" value="1"/>
</dbReference>
<dbReference type="InterPro" id="IPR000843">
    <property type="entry name" value="HTH_LacI"/>
</dbReference>
<dbReference type="SMART" id="SM00354">
    <property type="entry name" value="HTH_LACI"/>
    <property type="match status" value="1"/>
</dbReference>
<dbReference type="InterPro" id="IPR028082">
    <property type="entry name" value="Peripla_BP_I"/>
</dbReference>
<name>A0A841SY03_9BACL</name>
<keyword evidence="6" id="KW-1185">Reference proteome</keyword>
<proteinExistence type="predicted"/>
<evidence type="ECO:0000259" key="4">
    <source>
        <dbReference type="PROSITE" id="PS50932"/>
    </source>
</evidence>
<dbReference type="Proteomes" id="UP000535838">
    <property type="component" value="Unassembled WGS sequence"/>
</dbReference>
<dbReference type="PANTHER" id="PTHR30146:SF109">
    <property type="entry name" value="HTH-TYPE TRANSCRIPTIONAL REGULATOR GALS"/>
    <property type="match status" value="1"/>
</dbReference>
<dbReference type="Gene3D" id="3.40.50.2300">
    <property type="match status" value="2"/>
</dbReference>
<comment type="caution">
    <text evidence="5">The sequence shown here is derived from an EMBL/GenBank/DDBJ whole genome shotgun (WGS) entry which is preliminary data.</text>
</comment>
<dbReference type="InterPro" id="IPR010982">
    <property type="entry name" value="Lambda_DNA-bd_dom_sf"/>
</dbReference>
<dbReference type="EMBL" id="JACJVQ010000007">
    <property type="protein sequence ID" value="MBB6634720.1"/>
    <property type="molecule type" value="Genomic_DNA"/>
</dbReference>
<evidence type="ECO:0000313" key="5">
    <source>
        <dbReference type="EMBL" id="MBB6634720.1"/>
    </source>
</evidence>
<dbReference type="GO" id="GO:0000976">
    <property type="term" value="F:transcription cis-regulatory region binding"/>
    <property type="evidence" value="ECO:0007669"/>
    <property type="project" value="TreeGrafter"/>
</dbReference>
<keyword evidence="1" id="KW-0805">Transcription regulation</keyword>
<dbReference type="InterPro" id="IPR046335">
    <property type="entry name" value="LacI/GalR-like_sensor"/>
</dbReference>
<dbReference type="SUPFAM" id="SSF47413">
    <property type="entry name" value="lambda repressor-like DNA-binding domains"/>
    <property type="match status" value="1"/>
</dbReference>
<sequence>MRRPVTIRQVARRARVAPSTVSRVISGKGRVGEETKRRVIKAMEELNYHPNSLARSLVSGASRKLGVMLPRMTGQWYQDTMITELLRGIASSARKADYDLLLASGESGIEELSSLDRLLQGKRVDGVVLLGAGEDDRLLDRLTEAGFPFVRIGRHEFRTDILSVDTDNRAAGQDAVRHLTELGHEKIGFAIGPRGLTASWDRLEGYELALKKSGIVPAKEWLLEGDALTLSANRTLSLFLGQPNPPTALVVGDDRLGIAVIRALAELGIPVPEKLALVAFNNSSMADWTTPSLTSMDIGIDQIGFEAVELLLRSLTDGELQGRSLTVPHRLVARESTLGTRRPGGIPFSAKPR</sequence>
<dbReference type="PROSITE" id="PS50932">
    <property type="entry name" value="HTH_LACI_2"/>
    <property type="match status" value="1"/>
</dbReference>
<dbReference type="Gene3D" id="1.10.260.40">
    <property type="entry name" value="lambda repressor-like DNA-binding domains"/>
    <property type="match status" value="1"/>
</dbReference>
<reference evidence="5 6" key="1">
    <citation type="submission" date="2020-08" db="EMBL/GenBank/DDBJ databases">
        <title>Cohnella phylogeny.</title>
        <authorList>
            <person name="Dunlap C."/>
        </authorList>
    </citation>
    <scope>NUCLEOTIDE SEQUENCE [LARGE SCALE GENOMIC DNA]</scope>
    <source>
        <strain evidence="5 6">DSM 25241</strain>
    </source>
</reference>
<dbReference type="Pfam" id="PF00356">
    <property type="entry name" value="LacI"/>
    <property type="match status" value="1"/>
</dbReference>
<evidence type="ECO:0000256" key="2">
    <source>
        <dbReference type="ARBA" id="ARBA00023125"/>
    </source>
</evidence>
<feature type="domain" description="HTH lacI-type" evidence="4">
    <location>
        <begin position="5"/>
        <end position="59"/>
    </location>
</feature>
<dbReference type="RefSeq" id="WP_185119947.1">
    <property type="nucleotide sequence ID" value="NZ_JACJVQ010000007.1"/>
</dbReference>
<evidence type="ECO:0000313" key="6">
    <source>
        <dbReference type="Proteomes" id="UP000535838"/>
    </source>
</evidence>
<dbReference type="GO" id="GO:0003700">
    <property type="term" value="F:DNA-binding transcription factor activity"/>
    <property type="evidence" value="ECO:0007669"/>
    <property type="project" value="TreeGrafter"/>
</dbReference>
<organism evidence="5 6">
    <name type="scientific">Cohnella thailandensis</name>
    <dbReference type="NCBI Taxonomy" id="557557"/>
    <lineage>
        <taxon>Bacteria</taxon>
        <taxon>Bacillati</taxon>
        <taxon>Bacillota</taxon>
        <taxon>Bacilli</taxon>
        <taxon>Bacillales</taxon>
        <taxon>Paenibacillaceae</taxon>
        <taxon>Cohnella</taxon>
    </lineage>
</organism>
<accession>A0A841SY03</accession>